<protein>
    <recommendedName>
        <fullName evidence="5">WPP domain-containing protein</fullName>
    </recommendedName>
</protein>
<keyword evidence="4" id="KW-0539">Nucleus</keyword>
<comment type="subcellular location">
    <subcellularLocation>
        <location evidence="2">Cytoplasm</location>
    </subcellularLocation>
    <subcellularLocation>
        <location evidence="1">Nucleus</location>
    </subcellularLocation>
</comment>
<dbReference type="PANTHER" id="PTHR34362:SF1">
    <property type="entry name" value="WPP DOMAIN-CONTAINING PROTEIN 1-RELATED"/>
    <property type="match status" value="1"/>
</dbReference>
<reference evidence="7" key="1">
    <citation type="journal article" date="2018" name="Gigascience">
        <title>Genome assembly of the Pink Ipe (Handroanthus impetiginosus, Bignoniaceae), a highly valued, ecologically keystone Neotropical timber forest tree.</title>
        <authorList>
            <person name="Silva-Junior O.B."/>
            <person name="Grattapaglia D."/>
            <person name="Novaes E."/>
            <person name="Collevatti R.G."/>
        </authorList>
    </citation>
    <scope>NUCLEOTIDE SEQUENCE [LARGE SCALE GENOMIC DNA]</scope>
    <source>
        <strain evidence="7">cv. UFG-1</strain>
    </source>
</reference>
<evidence type="ECO:0000313" key="6">
    <source>
        <dbReference type="EMBL" id="PIN19798.1"/>
    </source>
</evidence>
<dbReference type="PANTHER" id="PTHR34362">
    <property type="entry name" value="WPP DOMAIN-CONTAINING PROTEIN 1-RELATED"/>
    <property type="match status" value="1"/>
</dbReference>
<feature type="domain" description="WPP" evidence="5">
    <location>
        <begin position="30"/>
        <end position="82"/>
    </location>
</feature>
<dbReference type="GO" id="GO:0005634">
    <property type="term" value="C:nucleus"/>
    <property type="evidence" value="ECO:0007669"/>
    <property type="project" value="UniProtKB-SubCell"/>
</dbReference>
<dbReference type="Pfam" id="PF13943">
    <property type="entry name" value="WPP"/>
    <property type="match status" value="1"/>
</dbReference>
<dbReference type="GO" id="GO:0048527">
    <property type="term" value="P:lateral root development"/>
    <property type="evidence" value="ECO:0007669"/>
    <property type="project" value="InterPro"/>
</dbReference>
<dbReference type="OrthoDB" id="1927559at2759"/>
<dbReference type="InterPro" id="IPR038214">
    <property type="entry name" value="WPP_sf"/>
</dbReference>
<dbReference type="AlphaFoldDB" id="A0A2G9HQJ9"/>
<dbReference type="EMBL" id="NKXS01001220">
    <property type="protein sequence ID" value="PIN19798.1"/>
    <property type="molecule type" value="Genomic_DNA"/>
</dbReference>
<name>A0A2G9HQJ9_9LAMI</name>
<keyword evidence="3" id="KW-0963">Cytoplasm</keyword>
<dbReference type="InterPro" id="IPR025265">
    <property type="entry name" value="WPP_dom"/>
</dbReference>
<sequence>MAEIEQSPPQLATSTTTTAVAGEKYSKAPFSIWAPTELMREPIRNCLIDPLSSPSIMSKRYSTVSREEAIAAAKLIEYKNFELVLTLHLVNVFLVSL</sequence>
<dbReference type="GO" id="GO:0000278">
    <property type="term" value="P:mitotic cell cycle"/>
    <property type="evidence" value="ECO:0007669"/>
    <property type="project" value="InterPro"/>
</dbReference>
<evidence type="ECO:0000256" key="1">
    <source>
        <dbReference type="ARBA" id="ARBA00004123"/>
    </source>
</evidence>
<dbReference type="GO" id="GO:0005737">
    <property type="term" value="C:cytoplasm"/>
    <property type="evidence" value="ECO:0007669"/>
    <property type="project" value="UniProtKB-SubCell"/>
</dbReference>
<evidence type="ECO:0000256" key="4">
    <source>
        <dbReference type="ARBA" id="ARBA00023242"/>
    </source>
</evidence>
<proteinExistence type="predicted"/>
<comment type="caution">
    <text evidence="6">The sequence shown here is derived from an EMBL/GenBank/DDBJ whole genome shotgun (WGS) entry which is preliminary data.</text>
</comment>
<evidence type="ECO:0000313" key="7">
    <source>
        <dbReference type="Proteomes" id="UP000231279"/>
    </source>
</evidence>
<evidence type="ECO:0000256" key="2">
    <source>
        <dbReference type="ARBA" id="ARBA00004496"/>
    </source>
</evidence>
<dbReference type="STRING" id="429701.A0A2G9HQJ9"/>
<evidence type="ECO:0000256" key="3">
    <source>
        <dbReference type="ARBA" id="ARBA00022490"/>
    </source>
</evidence>
<dbReference type="InterPro" id="IPR044692">
    <property type="entry name" value="WPP1/2/3"/>
</dbReference>
<organism evidence="6 7">
    <name type="scientific">Handroanthus impetiginosus</name>
    <dbReference type="NCBI Taxonomy" id="429701"/>
    <lineage>
        <taxon>Eukaryota</taxon>
        <taxon>Viridiplantae</taxon>
        <taxon>Streptophyta</taxon>
        <taxon>Embryophyta</taxon>
        <taxon>Tracheophyta</taxon>
        <taxon>Spermatophyta</taxon>
        <taxon>Magnoliopsida</taxon>
        <taxon>eudicotyledons</taxon>
        <taxon>Gunneridae</taxon>
        <taxon>Pentapetalae</taxon>
        <taxon>asterids</taxon>
        <taxon>lamiids</taxon>
        <taxon>Lamiales</taxon>
        <taxon>Bignoniaceae</taxon>
        <taxon>Crescentiina</taxon>
        <taxon>Tabebuia alliance</taxon>
        <taxon>Handroanthus</taxon>
    </lineage>
</organism>
<dbReference type="Proteomes" id="UP000231279">
    <property type="component" value="Unassembled WGS sequence"/>
</dbReference>
<keyword evidence="7" id="KW-1185">Reference proteome</keyword>
<evidence type="ECO:0000259" key="5">
    <source>
        <dbReference type="Pfam" id="PF13943"/>
    </source>
</evidence>
<accession>A0A2G9HQJ9</accession>
<dbReference type="Gene3D" id="1.10.246.200">
    <property type="entry name" value="WPP domain"/>
    <property type="match status" value="1"/>
</dbReference>
<gene>
    <name evidence="6" type="ORF">CDL12_07529</name>
</gene>